<proteinExistence type="predicted"/>
<dbReference type="AlphaFoldDB" id="A0A222E5C5"/>
<dbReference type="InterPro" id="IPR003646">
    <property type="entry name" value="SH3-like_bac-type"/>
</dbReference>
<feature type="domain" description="DUF4189" evidence="2">
    <location>
        <begin position="59"/>
        <end position="161"/>
    </location>
</feature>
<dbReference type="Pfam" id="PF13827">
    <property type="entry name" value="DUF4189"/>
    <property type="match status" value="1"/>
</dbReference>
<dbReference type="Pfam" id="PF08239">
    <property type="entry name" value="SH3_3"/>
    <property type="match status" value="1"/>
</dbReference>
<feature type="domain" description="SH3b" evidence="1">
    <location>
        <begin position="198"/>
        <end position="254"/>
    </location>
</feature>
<dbReference type="KEGG" id="aht:ANTHELSMS3_02707"/>
<dbReference type="EMBL" id="CP022540">
    <property type="protein sequence ID" value="ASP21362.1"/>
    <property type="molecule type" value="Genomic_DNA"/>
</dbReference>
<dbReference type="Gene3D" id="2.30.30.40">
    <property type="entry name" value="SH3 Domains"/>
    <property type="match status" value="1"/>
</dbReference>
<keyword evidence="4" id="KW-1185">Reference proteome</keyword>
<dbReference type="OrthoDB" id="964913at2"/>
<gene>
    <name evidence="3" type="ORF">ANTHELSMS3_02707</name>
</gene>
<dbReference type="Proteomes" id="UP000203589">
    <property type="component" value="Chromosome"/>
</dbReference>
<evidence type="ECO:0000313" key="4">
    <source>
        <dbReference type="Proteomes" id="UP000203589"/>
    </source>
</evidence>
<evidence type="ECO:0000259" key="1">
    <source>
        <dbReference type="Pfam" id="PF08239"/>
    </source>
</evidence>
<accession>A0A222E5C5</accession>
<protein>
    <recommendedName>
        <fullName evidence="5">Bacterial SH3 domain protein</fullName>
    </recommendedName>
</protein>
<dbReference type="RefSeq" id="WP_157733508.1">
    <property type="nucleotide sequence ID" value="NZ_CP022540.1"/>
</dbReference>
<evidence type="ECO:0000313" key="3">
    <source>
        <dbReference type="EMBL" id="ASP21362.1"/>
    </source>
</evidence>
<organism evidence="3 4">
    <name type="scientific">Antarctobacter heliothermus</name>
    <dbReference type="NCBI Taxonomy" id="74033"/>
    <lineage>
        <taxon>Bacteria</taxon>
        <taxon>Pseudomonadati</taxon>
        <taxon>Pseudomonadota</taxon>
        <taxon>Alphaproteobacteria</taxon>
        <taxon>Rhodobacterales</taxon>
        <taxon>Roseobacteraceae</taxon>
        <taxon>Antarctobacter</taxon>
    </lineage>
</organism>
<reference evidence="3 4" key="1">
    <citation type="submission" date="2017-07" db="EMBL/GenBank/DDBJ databases">
        <title>Genome Sequence of Antarctobacter heliothermus Strain SMS3 Isolated from a culture of the Diatom Skeletonema marinoi.</title>
        <authorList>
            <person name="Topel M."/>
            <person name="Pinder M.I.M."/>
            <person name="Johansson O.N."/>
            <person name="Kourtchenko O."/>
            <person name="Godhe A."/>
            <person name="Clarke A.K."/>
        </authorList>
    </citation>
    <scope>NUCLEOTIDE SEQUENCE [LARGE SCALE GENOMIC DNA]</scope>
    <source>
        <strain evidence="3 4">SMS3</strain>
    </source>
</reference>
<name>A0A222E5C5_9RHOB</name>
<dbReference type="InterPro" id="IPR025240">
    <property type="entry name" value="DUF4189"/>
</dbReference>
<evidence type="ECO:0000259" key="2">
    <source>
        <dbReference type="Pfam" id="PF13827"/>
    </source>
</evidence>
<sequence>MRFYRKTLFVFGLVLVGGVGSNLYAAGCILWVAPGVCGVEEKRKPVYKTPPAPNALQSYVAVATSADGAKIASSFGKYKSEAGAIKDSIYFCQKNYGKDVGCKYSLWAMNACVSVAEPVKWKSTSRQSATWAPTVKAAIEKALSVCTNANGSTCMHRATYCSDGTTDTRRVEKSSLNKIPEPSRPKQRWMVVQSPDGSLNLRTKPNLGNSLIQTALPNGMRVSVAACGIIDGSREWCRVSVKALTGFVVRKYLKE</sequence>
<evidence type="ECO:0008006" key="5">
    <source>
        <dbReference type="Google" id="ProtNLM"/>
    </source>
</evidence>